<feature type="compositionally biased region" description="Low complexity" evidence="1">
    <location>
        <begin position="1"/>
        <end position="27"/>
    </location>
</feature>
<reference evidence="2 3" key="1">
    <citation type="submission" date="2015-08" db="EMBL/GenBank/DDBJ databases">
        <authorList>
            <person name="Babu N.S."/>
            <person name="Beckwith C.J."/>
            <person name="Beseler K.G."/>
            <person name="Brison A."/>
            <person name="Carone J.V."/>
            <person name="Caskin T.P."/>
            <person name="Diamond M."/>
            <person name="Durham M.E."/>
            <person name="Foxe J.M."/>
            <person name="Go M."/>
            <person name="Henderson B.A."/>
            <person name="Jones I.B."/>
            <person name="McGettigan J.A."/>
            <person name="Micheletti S.J."/>
            <person name="Nasrallah M.E."/>
            <person name="Ortiz D."/>
            <person name="Piller C.R."/>
            <person name="Privatt S.R."/>
            <person name="Schneider S.L."/>
            <person name="Sharp S."/>
            <person name="Smith T.C."/>
            <person name="Stanton J.D."/>
            <person name="Ullery H.E."/>
            <person name="Wilson R.J."/>
            <person name="Serrano M.G."/>
            <person name="Buck G."/>
            <person name="Lee V."/>
            <person name="Wang Y."/>
            <person name="Carvalho R."/>
            <person name="Voegtly L."/>
            <person name="Shi R."/>
            <person name="Duckworth R."/>
            <person name="Johnson A."/>
            <person name="Loviza R."/>
            <person name="Walstead R."/>
            <person name="Shah Z."/>
            <person name="Kiflezghi M."/>
            <person name="Wade K."/>
            <person name="Ball S.L."/>
            <person name="Bradley K.W."/>
            <person name="Asai D.J."/>
            <person name="Bowman C.A."/>
            <person name="Russell D.A."/>
            <person name="Pope W.H."/>
            <person name="Jacobs-Sera D."/>
            <person name="Hendrix R.W."/>
            <person name="Hatfull G.F."/>
        </authorList>
    </citation>
    <scope>NUCLEOTIDE SEQUENCE [LARGE SCALE GENOMIC DNA]</scope>
    <source>
        <strain evidence="2 3">DSM 27648</strain>
    </source>
</reference>
<organism evidence="2 3">
    <name type="scientific">Labilithrix luteola</name>
    <dbReference type="NCBI Taxonomy" id="1391654"/>
    <lineage>
        <taxon>Bacteria</taxon>
        <taxon>Pseudomonadati</taxon>
        <taxon>Myxococcota</taxon>
        <taxon>Polyangia</taxon>
        <taxon>Polyangiales</taxon>
        <taxon>Labilitrichaceae</taxon>
        <taxon>Labilithrix</taxon>
    </lineage>
</organism>
<dbReference type="EMBL" id="CP012333">
    <property type="protein sequence ID" value="AKV03319.1"/>
    <property type="molecule type" value="Genomic_DNA"/>
</dbReference>
<dbReference type="Proteomes" id="UP000064967">
    <property type="component" value="Chromosome"/>
</dbReference>
<name>A0A0K1QC43_9BACT</name>
<evidence type="ECO:0000313" key="3">
    <source>
        <dbReference type="Proteomes" id="UP000064967"/>
    </source>
</evidence>
<evidence type="ECO:0000313" key="2">
    <source>
        <dbReference type="EMBL" id="AKV03319.1"/>
    </source>
</evidence>
<protein>
    <submittedName>
        <fullName evidence="2">Uncharacterized protein</fullName>
    </submittedName>
</protein>
<sequence length="63" mass="6183">MSACASDDTPSTPDDTASGTPAGGSDDSASDARGDTNDKTDANSSGEAGTIDLDSSDPNPFKD</sequence>
<feature type="compositionally biased region" description="Basic and acidic residues" evidence="1">
    <location>
        <begin position="30"/>
        <end position="41"/>
    </location>
</feature>
<gene>
    <name evidence="2" type="ORF">AKJ09_09982</name>
</gene>
<keyword evidence="3" id="KW-1185">Reference proteome</keyword>
<proteinExistence type="predicted"/>
<dbReference type="AlphaFoldDB" id="A0A0K1QC43"/>
<evidence type="ECO:0000256" key="1">
    <source>
        <dbReference type="SAM" id="MobiDB-lite"/>
    </source>
</evidence>
<dbReference type="KEGG" id="llu:AKJ09_09982"/>
<feature type="region of interest" description="Disordered" evidence="1">
    <location>
        <begin position="1"/>
        <end position="63"/>
    </location>
</feature>
<accession>A0A0K1QC43</accession>